<keyword evidence="2" id="KW-0378">Hydrolase</keyword>
<dbReference type="AlphaFoldDB" id="A0A921JXX6"/>
<reference evidence="2" key="2">
    <citation type="submission" date="2021-09" db="EMBL/GenBank/DDBJ databases">
        <authorList>
            <person name="Gilroy R."/>
        </authorList>
    </citation>
    <scope>NUCLEOTIDE SEQUENCE</scope>
    <source>
        <strain evidence="2">ChiGjej1B1-18357</strain>
    </source>
</reference>
<keyword evidence="2" id="KW-0255">Endonuclease</keyword>
<feature type="domain" description="HNH nuclease" evidence="1">
    <location>
        <begin position="452"/>
        <end position="509"/>
    </location>
</feature>
<dbReference type="InterPro" id="IPR003870">
    <property type="entry name" value="DUF222"/>
</dbReference>
<dbReference type="GO" id="GO:0004519">
    <property type="term" value="F:endonuclease activity"/>
    <property type="evidence" value="ECO:0007669"/>
    <property type="project" value="UniProtKB-KW"/>
</dbReference>
<evidence type="ECO:0000313" key="2">
    <source>
        <dbReference type="EMBL" id="HJE90619.1"/>
    </source>
</evidence>
<proteinExistence type="predicted"/>
<sequence>MNQPLDADYKPPTTGSCAILERPKSLRDLAHGRGTLLDSTISTATTIRNAFEHDRFIDIPFDTNEPFGPPAAPPLPEYLERAVMSPGHPRRQPSPVTAMGHELQLLAKQLVAVILNADSPSESAALLVNLRNTLDGAQMVLCVEAVDRAREAQSHAAEKSRPKFARVDPERVAADIVAIEHRQHHRAASDMVAGAVELHSKFPRLWNRVVDGKLPAYAARKIAFQLRNVVDPEKRSTIEAVFLNRMDRDKSPAFWNPHLSKQLDRVIAEIDPEGVVDRENEETKNRKVSTRASKSGMATLSAKLPALECATIAERLDSIANEWIDTDGDDRCEDELRADALVQLVTGLSKMPEGEEAPARTPSHSEPPVIQPRITLVADVDPAHARTRAWAGNASVAKQKLDELLAEASRAHLQVVPTRHDVGLSDLKGLSALLERIDSDFKEQTTYVPTDTVRRLVVERDGTCRHPGCTHPAQRCDLDHVTPFNKNRPLTGGLTREDNLISLCRHHHRFKTHGNCSYRLDADGTVYARIGDDCIGSSSPQGHRGLLRGDIGAEYEGPRAEILEETAQLAQAAWELAAHLDELLVGSVSSGRNGEKAPARKATKSDVIELRSALREKKARRFRERVAQSRWNDGIHGSTAIDLNTIEF</sequence>
<organism evidence="2 3">
    <name type="scientific">Dietzia timorensis</name>
    <dbReference type="NCBI Taxonomy" id="499555"/>
    <lineage>
        <taxon>Bacteria</taxon>
        <taxon>Bacillati</taxon>
        <taxon>Actinomycetota</taxon>
        <taxon>Actinomycetes</taxon>
        <taxon>Mycobacteriales</taxon>
        <taxon>Dietziaceae</taxon>
        <taxon>Dietzia</taxon>
    </lineage>
</organism>
<evidence type="ECO:0000313" key="3">
    <source>
        <dbReference type="Proteomes" id="UP000776650"/>
    </source>
</evidence>
<dbReference type="InterPro" id="IPR003615">
    <property type="entry name" value="HNH_nuc"/>
</dbReference>
<dbReference type="Gene3D" id="1.10.30.50">
    <property type="match status" value="1"/>
</dbReference>
<gene>
    <name evidence="2" type="ORF">K8V11_06385</name>
</gene>
<keyword evidence="2" id="KW-0540">Nuclease</keyword>
<evidence type="ECO:0000259" key="1">
    <source>
        <dbReference type="SMART" id="SM00507"/>
    </source>
</evidence>
<dbReference type="CDD" id="cd00085">
    <property type="entry name" value="HNHc"/>
    <property type="match status" value="1"/>
</dbReference>
<reference evidence="2" key="1">
    <citation type="journal article" date="2021" name="PeerJ">
        <title>Extensive microbial diversity within the chicken gut microbiome revealed by metagenomics and culture.</title>
        <authorList>
            <person name="Gilroy R."/>
            <person name="Ravi A."/>
            <person name="Getino M."/>
            <person name="Pursley I."/>
            <person name="Horton D.L."/>
            <person name="Alikhan N.F."/>
            <person name="Baker D."/>
            <person name="Gharbi K."/>
            <person name="Hall N."/>
            <person name="Watson M."/>
            <person name="Adriaenssens E.M."/>
            <person name="Foster-Nyarko E."/>
            <person name="Jarju S."/>
            <person name="Secka A."/>
            <person name="Antonio M."/>
            <person name="Oren A."/>
            <person name="Chaudhuri R.R."/>
            <person name="La Ragione R."/>
            <person name="Hildebrand F."/>
            <person name="Pallen M.J."/>
        </authorList>
    </citation>
    <scope>NUCLEOTIDE SEQUENCE</scope>
    <source>
        <strain evidence="2">ChiGjej1B1-18357</strain>
    </source>
</reference>
<dbReference type="Proteomes" id="UP000776650">
    <property type="component" value="Unassembled WGS sequence"/>
</dbReference>
<dbReference type="RefSeq" id="WP_303911813.1">
    <property type="nucleotide sequence ID" value="NZ_DYXM01000116.1"/>
</dbReference>
<comment type="caution">
    <text evidence="2">The sequence shown here is derived from an EMBL/GenBank/DDBJ whole genome shotgun (WGS) entry which is preliminary data.</text>
</comment>
<accession>A0A921JXX6</accession>
<dbReference type="Pfam" id="PF02720">
    <property type="entry name" value="DUF222"/>
    <property type="match status" value="1"/>
</dbReference>
<dbReference type="SMART" id="SM00507">
    <property type="entry name" value="HNHc"/>
    <property type="match status" value="1"/>
</dbReference>
<dbReference type="EMBL" id="DYXM01000116">
    <property type="protein sequence ID" value="HJE90619.1"/>
    <property type="molecule type" value="Genomic_DNA"/>
</dbReference>
<protein>
    <submittedName>
        <fullName evidence="2">HNH endonuclease</fullName>
    </submittedName>
</protein>
<name>A0A921JXX6_9ACTN</name>